<reference evidence="2 3" key="1">
    <citation type="submission" date="2020-07" db="EMBL/GenBank/DDBJ databases">
        <title>Roseicoccus Jingziensis gen. nov., sp. nov., isolated from coastal seawater.</title>
        <authorList>
            <person name="Feng X."/>
        </authorList>
    </citation>
    <scope>NUCLEOTIDE SEQUENCE [LARGE SCALE GENOMIC DNA]</scope>
    <source>
        <strain evidence="2 3">N1E253</strain>
    </source>
</reference>
<dbReference type="PROSITE" id="PS51257">
    <property type="entry name" value="PROKAR_LIPOPROTEIN"/>
    <property type="match status" value="1"/>
</dbReference>
<keyword evidence="3" id="KW-1185">Reference proteome</keyword>
<comment type="caution">
    <text evidence="2">The sequence shown here is derived from an EMBL/GenBank/DDBJ whole genome shotgun (WGS) entry which is preliminary data.</text>
</comment>
<gene>
    <name evidence="2" type="ORF">HW115_02270</name>
</gene>
<proteinExistence type="predicted"/>
<sequence>MKNIYPARFGITALLAVITLTSCHWVSAQTQPSSGKPKVDIKRPSVYDGCKIVNNNKEHAILPIGSIVFLPDRVKSRVSDKPEGRFKLWPDFLKRNRDWIWTFEVTLDQAKGIAPIPQAKLDEFTKLNRMVVATNNGNPVAILSKKQKSKEGKAENK</sequence>
<organism evidence="2 3">
    <name type="scientific">Oceaniferula marina</name>
    <dbReference type="NCBI Taxonomy" id="2748318"/>
    <lineage>
        <taxon>Bacteria</taxon>
        <taxon>Pseudomonadati</taxon>
        <taxon>Verrucomicrobiota</taxon>
        <taxon>Verrucomicrobiia</taxon>
        <taxon>Verrucomicrobiales</taxon>
        <taxon>Verrucomicrobiaceae</taxon>
        <taxon>Oceaniferula</taxon>
    </lineage>
</organism>
<accession>A0A851GB74</accession>
<feature type="chain" id="PRO_5032466618" description="Lipoprotein" evidence="1">
    <location>
        <begin position="29"/>
        <end position="157"/>
    </location>
</feature>
<evidence type="ECO:0000313" key="3">
    <source>
        <dbReference type="Proteomes" id="UP000557872"/>
    </source>
</evidence>
<feature type="signal peptide" evidence="1">
    <location>
        <begin position="1"/>
        <end position="28"/>
    </location>
</feature>
<dbReference type="RefSeq" id="WP_178930949.1">
    <property type="nucleotide sequence ID" value="NZ_JACBAZ010000001.1"/>
</dbReference>
<evidence type="ECO:0000256" key="1">
    <source>
        <dbReference type="SAM" id="SignalP"/>
    </source>
</evidence>
<evidence type="ECO:0000313" key="2">
    <source>
        <dbReference type="EMBL" id="NWK54419.1"/>
    </source>
</evidence>
<name>A0A851GB74_9BACT</name>
<evidence type="ECO:0008006" key="4">
    <source>
        <dbReference type="Google" id="ProtNLM"/>
    </source>
</evidence>
<dbReference type="EMBL" id="JACBAZ010000001">
    <property type="protein sequence ID" value="NWK54419.1"/>
    <property type="molecule type" value="Genomic_DNA"/>
</dbReference>
<dbReference type="AlphaFoldDB" id="A0A851GB74"/>
<protein>
    <recommendedName>
        <fullName evidence="4">Lipoprotein</fullName>
    </recommendedName>
</protein>
<keyword evidence="1" id="KW-0732">Signal</keyword>
<dbReference type="Proteomes" id="UP000557872">
    <property type="component" value="Unassembled WGS sequence"/>
</dbReference>